<dbReference type="Pfam" id="PF20431">
    <property type="entry name" value="E_motif"/>
    <property type="match status" value="1"/>
</dbReference>
<reference evidence="1" key="1">
    <citation type="submission" date="2019-08" db="EMBL/GenBank/DDBJ databases">
        <title>Reference gene set and small RNA set construction with multiple tissues from Davidia involucrata Baill.</title>
        <authorList>
            <person name="Yang H."/>
            <person name="Zhou C."/>
            <person name="Li G."/>
            <person name="Wang J."/>
            <person name="Gao P."/>
            <person name="Wang M."/>
            <person name="Wang R."/>
            <person name="Zhao Y."/>
        </authorList>
    </citation>
    <scope>NUCLEOTIDE SEQUENCE</scope>
    <source>
        <tissue evidence="1">Mixed with DoveR01_LX</tissue>
    </source>
</reference>
<gene>
    <name evidence="1" type="ORF">Din_045696</name>
</gene>
<proteinExistence type="predicted"/>
<dbReference type="InterPro" id="IPR046960">
    <property type="entry name" value="PPR_At4g14850-like_plant"/>
</dbReference>
<dbReference type="Pfam" id="PF20430">
    <property type="entry name" value="Eplus_motif"/>
    <property type="match status" value="1"/>
</dbReference>
<name>A0A5B7C5R4_DAVIN</name>
<sequence>MPVEPDVSIWGSLLGACRVYGNMDLAERIADHIFQLDPFHAGYHVLLSNIYAAKSRWNEVEKVRKMMPNKIQGFSLIEFNNVVHKFGVGDRSHPQSEKIYSLLEELAAPMKRLGYVPLTDFVLHDIENEG</sequence>
<dbReference type="AlphaFoldDB" id="A0A5B7C5R4"/>
<organism evidence="1">
    <name type="scientific">Davidia involucrata</name>
    <name type="common">Dove tree</name>
    <dbReference type="NCBI Taxonomy" id="16924"/>
    <lineage>
        <taxon>Eukaryota</taxon>
        <taxon>Viridiplantae</taxon>
        <taxon>Streptophyta</taxon>
        <taxon>Embryophyta</taxon>
        <taxon>Tracheophyta</taxon>
        <taxon>Spermatophyta</taxon>
        <taxon>Magnoliopsida</taxon>
        <taxon>eudicotyledons</taxon>
        <taxon>Gunneridae</taxon>
        <taxon>Pentapetalae</taxon>
        <taxon>asterids</taxon>
        <taxon>Cornales</taxon>
        <taxon>Nyssaceae</taxon>
        <taxon>Davidia</taxon>
    </lineage>
</organism>
<accession>A0A5B7C5R4</accession>
<dbReference type="Gene3D" id="1.25.40.10">
    <property type="entry name" value="Tetratricopeptide repeat domain"/>
    <property type="match status" value="1"/>
</dbReference>
<dbReference type="InterPro" id="IPR011990">
    <property type="entry name" value="TPR-like_helical_dom_sf"/>
</dbReference>
<dbReference type="InterPro" id="IPR046849">
    <property type="entry name" value="E2_motif"/>
</dbReference>
<protein>
    <submittedName>
        <fullName evidence="1">Uncharacterized protein</fullName>
    </submittedName>
</protein>
<dbReference type="PANTHER" id="PTHR47926">
    <property type="entry name" value="PENTATRICOPEPTIDE REPEAT-CONTAINING PROTEIN"/>
    <property type="match status" value="1"/>
</dbReference>
<dbReference type="GO" id="GO:0003723">
    <property type="term" value="F:RNA binding"/>
    <property type="evidence" value="ECO:0007669"/>
    <property type="project" value="InterPro"/>
</dbReference>
<dbReference type="InterPro" id="IPR046848">
    <property type="entry name" value="E_motif"/>
</dbReference>
<dbReference type="PANTHER" id="PTHR47926:SF500">
    <property type="entry name" value="REPEAT-CONTAINING PROTEIN, PUTATIVE-RELATED"/>
    <property type="match status" value="1"/>
</dbReference>
<dbReference type="GO" id="GO:0009451">
    <property type="term" value="P:RNA modification"/>
    <property type="evidence" value="ECO:0007669"/>
    <property type="project" value="InterPro"/>
</dbReference>
<dbReference type="EMBL" id="GHES01045696">
    <property type="protein sequence ID" value="MPA76255.1"/>
    <property type="molecule type" value="Transcribed_RNA"/>
</dbReference>
<evidence type="ECO:0000313" key="1">
    <source>
        <dbReference type="EMBL" id="MPA76255.1"/>
    </source>
</evidence>